<gene>
    <name evidence="1" type="ORF">DWX77_01755</name>
</gene>
<dbReference type="EMBL" id="QRVV01000002">
    <property type="protein sequence ID" value="RGS76057.1"/>
    <property type="molecule type" value="Genomic_DNA"/>
</dbReference>
<dbReference type="AlphaFoldDB" id="A0A412L6T4"/>
<accession>A0A412L6T4</accession>
<sequence>MFTTEELQEIDDKYFRMIVLDPNDLTIQSKCTGHYWYLHSTGYPNDRSCIIFHKHRYQHPYHQHGRARTLRQAIKSIKDHDVYQITVRGHK</sequence>
<proteinExistence type="predicted"/>
<organism evidence="1 2">
    <name type="scientific">Blautia obeum</name>
    <dbReference type="NCBI Taxonomy" id="40520"/>
    <lineage>
        <taxon>Bacteria</taxon>
        <taxon>Bacillati</taxon>
        <taxon>Bacillota</taxon>
        <taxon>Clostridia</taxon>
        <taxon>Lachnospirales</taxon>
        <taxon>Lachnospiraceae</taxon>
        <taxon>Blautia</taxon>
    </lineage>
</organism>
<reference evidence="1 2" key="1">
    <citation type="submission" date="2018-08" db="EMBL/GenBank/DDBJ databases">
        <title>A genome reference for cultivated species of the human gut microbiota.</title>
        <authorList>
            <person name="Zou Y."/>
            <person name="Xue W."/>
            <person name="Luo G."/>
        </authorList>
    </citation>
    <scope>NUCLEOTIDE SEQUENCE [LARGE SCALE GENOMIC DNA]</scope>
    <source>
        <strain evidence="1 2">AF21-24</strain>
    </source>
</reference>
<protein>
    <submittedName>
        <fullName evidence="1">Uncharacterized protein</fullName>
    </submittedName>
</protein>
<comment type="caution">
    <text evidence="1">The sequence shown here is derived from an EMBL/GenBank/DDBJ whole genome shotgun (WGS) entry which is preliminary data.</text>
</comment>
<name>A0A412L6T4_9FIRM</name>
<dbReference type="Proteomes" id="UP000284242">
    <property type="component" value="Unassembled WGS sequence"/>
</dbReference>
<evidence type="ECO:0000313" key="2">
    <source>
        <dbReference type="Proteomes" id="UP000284242"/>
    </source>
</evidence>
<evidence type="ECO:0000313" key="1">
    <source>
        <dbReference type="EMBL" id="RGS76057.1"/>
    </source>
</evidence>